<gene>
    <name evidence="3" type="ORF">AAV99_03545</name>
</gene>
<dbReference type="Proteomes" id="UP000053455">
    <property type="component" value="Unassembled WGS sequence"/>
</dbReference>
<dbReference type="InterPro" id="IPR051159">
    <property type="entry name" value="Hexapeptide_acetyltransf"/>
</dbReference>
<dbReference type="Gene3D" id="2.160.10.10">
    <property type="entry name" value="Hexapeptide repeat proteins"/>
    <property type="match status" value="1"/>
</dbReference>
<keyword evidence="2 3" id="KW-0808">Transferase</keyword>
<dbReference type="AlphaFoldDB" id="A0A0H0XQL0"/>
<organism evidence="3 4">
    <name type="scientific">Aurantiacibacter marinus</name>
    <dbReference type="NCBI Taxonomy" id="874156"/>
    <lineage>
        <taxon>Bacteria</taxon>
        <taxon>Pseudomonadati</taxon>
        <taxon>Pseudomonadota</taxon>
        <taxon>Alphaproteobacteria</taxon>
        <taxon>Sphingomonadales</taxon>
        <taxon>Erythrobacteraceae</taxon>
        <taxon>Aurantiacibacter</taxon>
    </lineage>
</organism>
<dbReference type="EMBL" id="LBHU01000001">
    <property type="protein sequence ID" value="KLI64639.1"/>
    <property type="molecule type" value="Genomic_DNA"/>
</dbReference>
<keyword evidence="4" id="KW-1185">Reference proteome</keyword>
<name>A0A0H0XQL0_9SPHN</name>
<dbReference type="InterPro" id="IPR011004">
    <property type="entry name" value="Trimer_LpxA-like_sf"/>
</dbReference>
<evidence type="ECO:0000313" key="3">
    <source>
        <dbReference type="EMBL" id="KLI64639.1"/>
    </source>
</evidence>
<dbReference type="RefSeq" id="WP_047092504.1">
    <property type="nucleotide sequence ID" value="NZ_LBHU01000001.1"/>
</dbReference>
<comment type="caution">
    <text evidence="3">The sequence shown here is derived from an EMBL/GenBank/DDBJ whole genome shotgun (WGS) entry which is preliminary data.</text>
</comment>
<dbReference type="CDD" id="cd04647">
    <property type="entry name" value="LbH_MAT_like"/>
    <property type="match status" value="1"/>
</dbReference>
<protein>
    <submittedName>
        <fullName evidence="3">Transferase</fullName>
    </submittedName>
</protein>
<dbReference type="SUPFAM" id="SSF51161">
    <property type="entry name" value="Trimeric LpxA-like enzymes"/>
    <property type="match status" value="1"/>
</dbReference>
<comment type="similarity">
    <text evidence="1">Belongs to the transferase hexapeptide repeat family.</text>
</comment>
<sequence length="192" mass="20697">MNEMPPRARKEALSRGQKAMRFVRSVADPRAWVHLLKLVNYYNYTHVRPMREMAIGLSPNISPDASFTHPERIMIGNRARIGSRCHIWPGPAGGKIVIGDDVLFGPEVMLSAGTYDYNAGHPVSDQPMIEGDIVIGNDVWLATRAVVLPGTHIGDGAVIAAGAVVKGNVPPFAIMAGAPAKVVGMRNVRPAE</sequence>
<evidence type="ECO:0000256" key="2">
    <source>
        <dbReference type="ARBA" id="ARBA00022679"/>
    </source>
</evidence>
<evidence type="ECO:0000313" key="4">
    <source>
        <dbReference type="Proteomes" id="UP000053455"/>
    </source>
</evidence>
<dbReference type="STRING" id="874156.GCA_001021555_00567"/>
<accession>A0A0H0XQL0</accession>
<dbReference type="PANTHER" id="PTHR23416:SF23">
    <property type="entry name" value="ACETYLTRANSFERASE C18B11.09C-RELATED"/>
    <property type="match status" value="1"/>
</dbReference>
<dbReference type="PATRIC" id="fig|874156.12.peg.741"/>
<dbReference type="GO" id="GO:0005829">
    <property type="term" value="C:cytosol"/>
    <property type="evidence" value="ECO:0007669"/>
    <property type="project" value="TreeGrafter"/>
</dbReference>
<reference evidence="3 4" key="1">
    <citation type="submission" date="2015-04" db="EMBL/GenBank/DDBJ databases">
        <title>The draft genome sequence of Erythrobacter marinus HWDM-33.</title>
        <authorList>
            <person name="Zhuang L."/>
            <person name="Liu Y."/>
            <person name="Shao Z."/>
        </authorList>
    </citation>
    <scope>NUCLEOTIDE SEQUENCE [LARGE SCALE GENOMIC DNA]</scope>
    <source>
        <strain evidence="3 4">HWDM-33</strain>
    </source>
</reference>
<dbReference type="InterPro" id="IPR001451">
    <property type="entry name" value="Hexapep"/>
</dbReference>
<dbReference type="OrthoDB" id="9815592at2"/>
<dbReference type="GO" id="GO:0008374">
    <property type="term" value="F:O-acyltransferase activity"/>
    <property type="evidence" value="ECO:0007669"/>
    <property type="project" value="TreeGrafter"/>
</dbReference>
<dbReference type="Pfam" id="PF00132">
    <property type="entry name" value="Hexapep"/>
    <property type="match status" value="1"/>
</dbReference>
<proteinExistence type="inferred from homology"/>
<evidence type="ECO:0000256" key="1">
    <source>
        <dbReference type="ARBA" id="ARBA00007274"/>
    </source>
</evidence>
<dbReference type="PANTHER" id="PTHR23416">
    <property type="entry name" value="SIALIC ACID SYNTHASE-RELATED"/>
    <property type="match status" value="1"/>
</dbReference>